<accession>A0A6G0U0Z7</accession>
<evidence type="ECO:0000256" key="1">
    <source>
        <dbReference type="SAM" id="MobiDB-lite"/>
    </source>
</evidence>
<dbReference type="EMBL" id="VYZN01000012">
    <property type="protein sequence ID" value="KAE9541554.1"/>
    <property type="molecule type" value="Genomic_DNA"/>
</dbReference>
<dbReference type="AlphaFoldDB" id="A0A6G0U0Z7"/>
<protein>
    <submittedName>
        <fullName evidence="2">Uncharacterized protein</fullName>
    </submittedName>
</protein>
<gene>
    <name evidence="2" type="ORF">AGLY_003545</name>
</gene>
<sequence length="228" mass="26001">MSDYAVFFPVFDDLSKCRTSGEISEIPKNFNIFGDTVSVNKNRKFIFIIFRAFDRKSESSFLTVSNFKPNAQVPMTSVDSSLHATIWSWVSFSLPDVNPGLSFCLIVFHLDPSRKNNPLAIIFNAGSLWKPRSGKYEKSLINILLISSGSLIIRNGVFIGQLMFDQSQHLHRVAYKRPRSVMGYIQLLPLVVRVGRIIVKKRRDGHDCTDNGRVEQKTDQTRNHGDRF</sequence>
<evidence type="ECO:0000313" key="3">
    <source>
        <dbReference type="Proteomes" id="UP000475862"/>
    </source>
</evidence>
<comment type="caution">
    <text evidence="2">The sequence shown here is derived from an EMBL/GenBank/DDBJ whole genome shotgun (WGS) entry which is preliminary data.</text>
</comment>
<organism evidence="2 3">
    <name type="scientific">Aphis glycines</name>
    <name type="common">Soybean aphid</name>
    <dbReference type="NCBI Taxonomy" id="307491"/>
    <lineage>
        <taxon>Eukaryota</taxon>
        <taxon>Metazoa</taxon>
        <taxon>Ecdysozoa</taxon>
        <taxon>Arthropoda</taxon>
        <taxon>Hexapoda</taxon>
        <taxon>Insecta</taxon>
        <taxon>Pterygota</taxon>
        <taxon>Neoptera</taxon>
        <taxon>Paraneoptera</taxon>
        <taxon>Hemiptera</taxon>
        <taxon>Sternorrhyncha</taxon>
        <taxon>Aphidomorpha</taxon>
        <taxon>Aphidoidea</taxon>
        <taxon>Aphididae</taxon>
        <taxon>Aphidini</taxon>
        <taxon>Aphis</taxon>
        <taxon>Aphis</taxon>
    </lineage>
</organism>
<reference evidence="2 3" key="1">
    <citation type="submission" date="2019-08" db="EMBL/GenBank/DDBJ databases">
        <title>The genome of the soybean aphid Biotype 1, its phylome, world population structure and adaptation to the North American continent.</title>
        <authorList>
            <person name="Giordano R."/>
            <person name="Donthu R.K."/>
            <person name="Hernandez A.G."/>
            <person name="Wright C.L."/>
            <person name="Zimin A.V."/>
        </authorList>
    </citation>
    <scope>NUCLEOTIDE SEQUENCE [LARGE SCALE GENOMIC DNA]</scope>
    <source>
        <tissue evidence="2">Whole aphids</tissue>
    </source>
</reference>
<feature type="region of interest" description="Disordered" evidence="1">
    <location>
        <begin position="204"/>
        <end position="228"/>
    </location>
</feature>
<keyword evidence="3" id="KW-1185">Reference proteome</keyword>
<evidence type="ECO:0000313" key="2">
    <source>
        <dbReference type="EMBL" id="KAE9541554.1"/>
    </source>
</evidence>
<dbReference type="Proteomes" id="UP000475862">
    <property type="component" value="Unassembled WGS sequence"/>
</dbReference>
<proteinExistence type="predicted"/>
<name>A0A6G0U0Z7_APHGL</name>